<dbReference type="Proteomes" id="UP000054538">
    <property type="component" value="Unassembled WGS sequence"/>
</dbReference>
<dbReference type="PANTHER" id="PTHR15921:SF3">
    <property type="entry name" value="PRE-MRNA CLEAVAGE COMPLEX 2 PROTEIN PCF11"/>
    <property type="match status" value="1"/>
</dbReference>
<feature type="region of interest" description="Disordered" evidence="1">
    <location>
        <begin position="261"/>
        <end position="313"/>
    </location>
</feature>
<organism evidence="3 4">
    <name type="scientific">Paxillus rubicundulus Ve08.2h10</name>
    <dbReference type="NCBI Taxonomy" id="930991"/>
    <lineage>
        <taxon>Eukaryota</taxon>
        <taxon>Fungi</taxon>
        <taxon>Dikarya</taxon>
        <taxon>Basidiomycota</taxon>
        <taxon>Agaricomycotina</taxon>
        <taxon>Agaricomycetes</taxon>
        <taxon>Agaricomycetidae</taxon>
        <taxon>Boletales</taxon>
        <taxon>Paxilineae</taxon>
        <taxon>Paxillaceae</taxon>
        <taxon>Paxillus</taxon>
    </lineage>
</organism>
<dbReference type="InterPro" id="IPR006569">
    <property type="entry name" value="CID_dom"/>
</dbReference>
<dbReference type="OrthoDB" id="2129491at2759"/>
<dbReference type="AlphaFoldDB" id="A0A0D0E6I2"/>
<dbReference type="GO" id="GO:0031124">
    <property type="term" value="P:mRNA 3'-end processing"/>
    <property type="evidence" value="ECO:0007669"/>
    <property type="project" value="InterPro"/>
</dbReference>
<protein>
    <recommendedName>
        <fullName evidence="2">CID domain-containing protein</fullName>
    </recommendedName>
</protein>
<dbReference type="InterPro" id="IPR047415">
    <property type="entry name" value="Pcf11_CID"/>
</dbReference>
<evidence type="ECO:0000313" key="4">
    <source>
        <dbReference type="Proteomes" id="UP000054538"/>
    </source>
</evidence>
<feature type="region of interest" description="Disordered" evidence="1">
    <location>
        <begin position="360"/>
        <end position="383"/>
    </location>
</feature>
<evidence type="ECO:0000313" key="3">
    <source>
        <dbReference type="EMBL" id="KIL00617.1"/>
    </source>
</evidence>
<dbReference type="FunCoup" id="A0A0D0E6I2">
    <property type="interactions" value="282"/>
</dbReference>
<feature type="compositionally biased region" description="Pro residues" evidence="1">
    <location>
        <begin position="293"/>
        <end position="302"/>
    </location>
</feature>
<dbReference type="InterPro" id="IPR008942">
    <property type="entry name" value="ENTH_VHS"/>
</dbReference>
<feature type="region of interest" description="Disordered" evidence="1">
    <location>
        <begin position="574"/>
        <end position="653"/>
    </location>
</feature>
<dbReference type="InParanoid" id="A0A0D0E6I2"/>
<evidence type="ECO:0000259" key="2">
    <source>
        <dbReference type="PROSITE" id="PS51391"/>
    </source>
</evidence>
<keyword evidence="4" id="KW-1185">Reference proteome</keyword>
<dbReference type="InterPro" id="IPR045154">
    <property type="entry name" value="PCF11-like"/>
</dbReference>
<dbReference type="STRING" id="930991.A0A0D0E6I2"/>
<dbReference type="SMART" id="SM00582">
    <property type="entry name" value="RPR"/>
    <property type="match status" value="1"/>
</dbReference>
<dbReference type="Pfam" id="PF04818">
    <property type="entry name" value="CID"/>
    <property type="match status" value="1"/>
</dbReference>
<dbReference type="InterPro" id="IPR054127">
    <property type="entry name" value="Pcf11_C"/>
</dbReference>
<dbReference type="Pfam" id="PF21936">
    <property type="entry name" value="Pcf11_C"/>
    <property type="match status" value="1"/>
</dbReference>
<reference evidence="3 4" key="1">
    <citation type="submission" date="2014-04" db="EMBL/GenBank/DDBJ databases">
        <authorList>
            <consortium name="DOE Joint Genome Institute"/>
            <person name="Kuo A."/>
            <person name="Kohler A."/>
            <person name="Jargeat P."/>
            <person name="Nagy L.G."/>
            <person name="Floudas D."/>
            <person name="Copeland A."/>
            <person name="Barry K.W."/>
            <person name="Cichocki N."/>
            <person name="Veneault-Fourrey C."/>
            <person name="LaButti K."/>
            <person name="Lindquist E.A."/>
            <person name="Lipzen A."/>
            <person name="Lundell T."/>
            <person name="Morin E."/>
            <person name="Murat C."/>
            <person name="Sun H."/>
            <person name="Tunlid A."/>
            <person name="Henrissat B."/>
            <person name="Grigoriev I.V."/>
            <person name="Hibbett D.S."/>
            <person name="Martin F."/>
            <person name="Nordberg H.P."/>
            <person name="Cantor M.N."/>
            <person name="Hua S.X."/>
        </authorList>
    </citation>
    <scope>NUCLEOTIDE SEQUENCE [LARGE SCALE GENOMIC DNA]</scope>
    <source>
        <strain evidence="3 4">Ve08.2h10</strain>
    </source>
</reference>
<dbReference type="Gene3D" id="1.25.40.90">
    <property type="match status" value="1"/>
</dbReference>
<dbReference type="SUPFAM" id="SSF48464">
    <property type="entry name" value="ENTH/VHS domain"/>
    <property type="match status" value="1"/>
</dbReference>
<feature type="domain" description="CID" evidence="2">
    <location>
        <begin position="44"/>
        <end position="179"/>
    </location>
</feature>
<dbReference type="GO" id="GO:0003729">
    <property type="term" value="F:mRNA binding"/>
    <property type="evidence" value="ECO:0007669"/>
    <property type="project" value="InterPro"/>
</dbReference>
<dbReference type="PANTHER" id="PTHR15921">
    <property type="entry name" value="PRE-MRNA CLEAVAGE COMPLEX II"/>
    <property type="match status" value="1"/>
</dbReference>
<evidence type="ECO:0000256" key="1">
    <source>
        <dbReference type="SAM" id="MobiDB-lite"/>
    </source>
</evidence>
<dbReference type="GO" id="GO:0000993">
    <property type="term" value="F:RNA polymerase II complex binding"/>
    <property type="evidence" value="ECO:0007669"/>
    <property type="project" value="InterPro"/>
</dbReference>
<accession>A0A0D0E6I2</accession>
<dbReference type="GO" id="GO:0005849">
    <property type="term" value="C:mRNA cleavage factor complex"/>
    <property type="evidence" value="ECO:0007669"/>
    <property type="project" value="TreeGrafter"/>
</dbReference>
<dbReference type="FunFam" id="1.25.40.90:FF:000016">
    <property type="entry name" value="mRNA cleavage factor complex component Pcf11"/>
    <property type="match status" value="1"/>
</dbReference>
<sequence>MSMYSQVPAYSQVTYPAPGYHQSSLAGYSYQQPPLPAPPVYHVDPNSFRRDFTARLAELTINSRPIIQTLSMFAQEYSKWADVVAQCIDTHVRRVPPWMKLPGFYLLDAISKNVFDPYARHFAPFVIPLFLDTYRQVDQATRSKMEEMLLTWRTGAPNGKELFGVITQLTIERGVWGGDTNSSVDVSCCFLLCSCYVSKDQVLSELEFTLGQKERALQANPWDATAQKHVEVLQQLRKLVDAGVSQDELRQILGQLRSLTRTAPPAPSYPASTSAYPYPPQPTYNRPFQSSYPPAPPPPPPNTYTHQPGAVKPEPVDLSALLTSASVSSPPAAAPAIPPSSITNLFNALLKAGVVSADNTTVGTGSTNSEEDPTPPPPSLNRDSIRAYRKAILSEDIKLTTTDIIRKRPSVISFLYERLPAQCKQCAVRFADDAPGKKAMDDHLDMHFRQNRKANQNLGRGHSRSWFVSLEDWNYEGKADVKGKGRADGPGTISLKAVAAADAAQRDAGLRAQFVVVPPGDEAKLISCPICKETMKSEFLEDDEEWVWRNAVKKDDRIYHATCHSEAMASAHSLAARLRDGTSTRSRSRTPDVAGLRSTPPKGNGQRNSLSPSPDAKRAMLKRKAVSDNQSPDGYAVREADGTPPMKKLALAP</sequence>
<dbReference type="HOGENOM" id="CLU_015606_2_0_1"/>
<reference evidence="4" key="2">
    <citation type="submission" date="2015-01" db="EMBL/GenBank/DDBJ databases">
        <title>Evolutionary Origins and Diversification of the Mycorrhizal Mutualists.</title>
        <authorList>
            <consortium name="DOE Joint Genome Institute"/>
            <consortium name="Mycorrhizal Genomics Consortium"/>
            <person name="Kohler A."/>
            <person name="Kuo A."/>
            <person name="Nagy L.G."/>
            <person name="Floudas D."/>
            <person name="Copeland A."/>
            <person name="Barry K.W."/>
            <person name="Cichocki N."/>
            <person name="Veneault-Fourrey C."/>
            <person name="LaButti K."/>
            <person name="Lindquist E.A."/>
            <person name="Lipzen A."/>
            <person name="Lundell T."/>
            <person name="Morin E."/>
            <person name="Murat C."/>
            <person name="Riley R."/>
            <person name="Ohm R."/>
            <person name="Sun H."/>
            <person name="Tunlid A."/>
            <person name="Henrissat B."/>
            <person name="Grigoriev I.V."/>
            <person name="Hibbett D.S."/>
            <person name="Martin F."/>
        </authorList>
    </citation>
    <scope>NUCLEOTIDE SEQUENCE [LARGE SCALE GENOMIC DNA]</scope>
    <source>
        <strain evidence="4">Ve08.2h10</strain>
    </source>
</reference>
<dbReference type="GO" id="GO:0006369">
    <property type="term" value="P:termination of RNA polymerase II transcription"/>
    <property type="evidence" value="ECO:0007669"/>
    <property type="project" value="InterPro"/>
</dbReference>
<gene>
    <name evidence="3" type="ORF">PAXRUDRAFT_129462</name>
</gene>
<dbReference type="PROSITE" id="PS51391">
    <property type="entry name" value="CID"/>
    <property type="match status" value="1"/>
</dbReference>
<proteinExistence type="predicted"/>
<name>A0A0D0E6I2_9AGAM</name>
<dbReference type="GO" id="GO:0005737">
    <property type="term" value="C:cytoplasm"/>
    <property type="evidence" value="ECO:0007669"/>
    <property type="project" value="TreeGrafter"/>
</dbReference>
<dbReference type="EMBL" id="KN824830">
    <property type="protein sequence ID" value="KIL00617.1"/>
    <property type="molecule type" value="Genomic_DNA"/>
</dbReference>
<dbReference type="CDD" id="cd16982">
    <property type="entry name" value="CID_Pcf11"/>
    <property type="match status" value="1"/>
</dbReference>